<feature type="region of interest" description="Disordered" evidence="1">
    <location>
        <begin position="155"/>
        <end position="245"/>
    </location>
</feature>
<dbReference type="EMBL" id="MU001493">
    <property type="protein sequence ID" value="KAF2450468.1"/>
    <property type="molecule type" value="Genomic_DNA"/>
</dbReference>
<name>A0A9P4PWD7_9PLEO</name>
<dbReference type="InterPro" id="IPR057940">
    <property type="entry name" value="Tri-helical_dom"/>
</dbReference>
<proteinExistence type="predicted"/>
<evidence type="ECO:0008006" key="7">
    <source>
        <dbReference type="Google" id="ProtNLM"/>
    </source>
</evidence>
<dbReference type="InterPro" id="IPR025676">
    <property type="entry name" value="Clr5_dom"/>
</dbReference>
<keyword evidence="6" id="KW-1185">Reference proteome</keyword>
<evidence type="ECO:0000313" key="6">
    <source>
        <dbReference type="Proteomes" id="UP000799764"/>
    </source>
</evidence>
<evidence type="ECO:0000259" key="4">
    <source>
        <dbReference type="Pfam" id="PF24962"/>
    </source>
</evidence>
<feature type="region of interest" description="Disordered" evidence="1">
    <location>
        <begin position="115"/>
        <end position="139"/>
    </location>
</feature>
<dbReference type="PANTHER" id="PTHR38788">
    <property type="entry name" value="CLR5 DOMAIN-CONTAINING PROTEIN"/>
    <property type="match status" value="1"/>
</dbReference>
<protein>
    <recommendedName>
        <fullName evidence="7">Clr5 domain-containing protein</fullName>
    </recommendedName>
</protein>
<dbReference type="OrthoDB" id="4115389at2759"/>
<feature type="domain" description="Tri-helical" evidence="3">
    <location>
        <begin position="250"/>
        <end position="343"/>
    </location>
</feature>
<dbReference type="Pfam" id="PF14420">
    <property type="entry name" value="Clr5"/>
    <property type="match status" value="1"/>
</dbReference>
<organism evidence="5 6">
    <name type="scientific">Karstenula rhodostoma CBS 690.94</name>
    <dbReference type="NCBI Taxonomy" id="1392251"/>
    <lineage>
        <taxon>Eukaryota</taxon>
        <taxon>Fungi</taxon>
        <taxon>Dikarya</taxon>
        <taxon>Ascomycota</taxon>
        <taxon>Pezizomycotina</taxon>
        <taxon>Dothideomycetes</taxon>
        <taxon>Pleosporomycetidae</taxon>
        <taxon>Pleosporales</taxon>
        <taxon>Massarineae</taxon>
        <taxon>Didymosphaeriaceae</taxon>
        <taxon>Karstenula</taxon>
    </lineage>
</organism>
<feature type="compositionally biased region" description="Basic and acidic residues" evidence="1">
    <location>
        <begin position="124"/>
        <end position="134"/>
    </location>
</feature>
<comment type="caution">
    <text evidence="5">The sequence shown here is derived from an EMBL/GenBank/DDBJ whole genome shotgun (WGS) entry which is preliminary data.</text>
</comment>
<evidence type="ECO:0000259" key="3">
    <source>
        <dbReference type="Pfam" id="PF24465"/>
    </source>
</evidence>
<feature type="region of interest" description="Disordered" evidence="1">
    <location>
        <begin position="437"/>
        <end position="488"/>
    </location>
</feature>
<feature type="compositionally biased region" description="Basic and acidic residues" evidence="1">
    <location>
        <begin position="437"/>
        <end position="446"/>
    </location>
</feature>
<feature type="domain" description="Tri-helical" evidence="3">
    <location>
        <begin position="353"/>
        <end position="436"/>
    </location>
</feature>
<dbReference type="Proteomes" id="UP000799764">
    <property type="component" value="Unassembled WGS sequence"/>
</dbReference>
<evidence type="ECO:0000256" key="1">
    <source>
        <dbReference type="SAM" id="MobiDB-lite"/>
    </source>
</evidence>
<accession>A0A9P4PWD7</accession>
<evidence type="ECO:0000313" key="5">
    <source>
        <dbReference type="EMBL" id="KAF2450468.1"/>
    </source>
</evidence>
<feature type="domain" description="DUF7767" evidence="4">
    <location>
        <begin position="543"/>
        <end position="643"/>
    </location>
</feature>
<feature type="compositionally biased region" description="Basic residues" evidence="1">
    <location>
        <begin position="216"/>
        <end position="225"/>
    </location>
</feature>
<dbReference type="PANTHER" id="PTHR38788:SF5">
    <property type="entry name" value="CLR5 DOMAIN-CONTAINING PROTEIN"/>
    <property type="match status" value="1"/>
</dbReference>
<dbReference type="Pfam" id="PF24962">
    <property type="entry name" value="DUF7767"/>
    <property type="match status" value="1"/>
</dbReference>
<gene>
    <name evidence="5" type="ORF">P171DRAFT_402875</name>
</gene>
<reference evidence="5" key="1">
    <citation type="journal article" date="2020" name="Stud. Mycol.">
        <title>101 Dothideomycetes genomes: a test case for predicting lifestyles and emergence of pathogens.</title>
        <authorList>
            <person name="Haridas S."/>
            <person name="Albert R."/>
            <person name="Binder M."/>
            <person name="Bloem J."/>
            <person name="Labutti K."/>
            <person name="Salamov A."/>
            <person name="Andreopoulos B."/>
            <person name="Baker S."/>
            <person name="Barry K."/>
            <person name="Bills G."/>
            <person name="Bluhm B."/>
            <person name="Cannon C."/>
            <person name="Castanera R."/>
            <person name="Culley D."/>
            <person name="Daum C."/>
            <person name="Ezra D."/>
            <person name="Gonzalez J."/>
            <person name="Henrissat B."/>
            <person name="Kuo A."/>
            <person name="Liang C."/>
            <person name="Lipzen A."/>
            <person name="Lutzoni F."/>
            <person name="Magnuson J."/>
            <person name="Mondo S."/>
            <person name="Nolan M."/>
            <person name="Ohm R."/>
            <person name="Pangilinan J."/>
            <person name="Park H.-J."/>
            <person name="Ramirez L."/>
            <person name="Alfaro M."/>
            <person name="Sun H."/>
            <person name="Tritt A."/>
            <person name="Yoshinaga Y."/>
            <person name="Zwiers L.-H."/>
            <person name="Turgeon B."/>
            <person name="Goodwin S."/>
            <person name="Spatafora J."/>
            <person name="Crous P."/>
            <person name="Grigoriev I."/>
        </authorList>
    </citation>
    <scope>NUCLEOTIDE SEQUENCE</scope>
    <source>
        <strain evidence="5">CBS 690.94</strain>
    </source>
</reference>
<dbReference type="Pfam" id="PF24465">
    <property type="entry name" value="Tri-helical"/>
    <property type="match status" value="2"/>
</dbReference>
<dbReference type="InterPro" id="IPR056669">
    <property type="entry name" value="DUF7767"/>
</dbReference>
<feature type="domain" description="Clr5" evidence="2">
    <location>
        <begin position="1"/>
        <end position="52"/>
    </location>
</feature>
<dbReference type="AlphaFoldDB" id="A0A9P4PWD7"/>
<evidence type="ECO:0000259" key="2">
    <source>
        <dbReference type="Pfam" id="PF14420"/>
    </source>
</evidence>
<sequence length="647" mass="72361">MVYNWDGKEAECYQMYVRERRSLNEVATYWEQRGFTPSKRAFQTQFKRWGFPGKQSPAYKNPALIARVKELWEKNAPQKDMLDVLQGEGFQINDRELARLRSRFKWFLRESRGMKASNGVGDDAAQKQRKESEGVRAAGSDLIDQLAAAILQEVGESGEEESDEEHGAGEERENEDSPTQSGSIPPPPSASLDPAEALRRQLRQQQLQAESDEKWRARKRRRRTRGWAGLPADAPGEPPRFPSETTLDESKAYLGLDKNLYAQIRDEFQAICRSESIFKKTVAGPEKWADLLQRLVHENPHLTNVFEEQTETLRQVDALWKPKNYKTLSLDVICQDVTKRMRVMETRMSIPEAKNTLKLNPSQAREVKHAFYQILKEDRFTSKFEAGGQRWNELKQRWVDGSEPLSHAVASHDEEHAQRLRAVEVLARDVMKRLRAEHTRVEKEQAGETSSAAHRGRGPGPAPPSAPAQKRPLRSTAAAGRGNHPGRAAIPQIPLLPLDADLQIDPSLLLAASDAIHARRQHPAQTLHSAIPSTPTHAPFAPPSPLPTYFRLHPHSVTSLPHKTVWLSILTTPTLEEVARLAAREHPGSEVVALEGIITTRVGEGEVCVEIDDDAELGAYLGHVAGETGGGGRGKAVFVVRLGMRGV</sequence>